<proteinExistence type="predicted"/>
<name>A0A1M5DLA8_9FLAO</name>
<organism evidence="1 2">
    <name type="scientific">Flavobacterium fontis</name>
    <dbReference type="NCBI Taxonomy" id="1124188"/>
    <lineage>
        <taxon>Bacteria</taxon>
        <taxon>Pseudomonadati</taxon>
        <taxon>Bacteroidota</taxon>
        <taxon>Flavobacteriia</taxon>
        <taxon>Flavobacteriales</taxon>
        <taxon>Flavobacteriaceae</taxon>
        <taxon>Flavobacterium</taxon>
    </lineage>
</organism>
<accession>A0A1M5DLA8</accession>
<dbReference type="AlphaFoldDB" id="A0A1M5DLA8"/>
<gene>
    <name evidence="1" type="ORF">SAMN05444377_11572</name>
</gene>
<dbReference type="Proteomes" id="UP000184147">
    <property type="component" value="Unassembled WGS sequence"/>
</dbReference>
<keyword evidence="2" id="KW-1185">Reference proteome</keyword>
<dbReference type="OrthoDB" id="9841926at2"/>
<dbReference type="RefSeq" id="WP_073364706.1">
    <property type="nucleotide sequence ID" value="NZ_FQVQ01000015.1"/>
</dbReference>
<protein>
    <submittedName>
        <fullName evidence="1">Uncharacterized protein</fullName>
    </submittedName>
</protein>
<dbReference type="STRING" id="1124188.SAMN05444377_11572"/>
<evidence type="ECO:0000313" key="1">
    <source>
        <dbReference type="EMBL" id="SHF67684.1"/>
    </source>
</evidence>
<reference evidence="1 2" key="1">
    <citation type="submission" date="2016-11" db="EMBL/GenBank/DDBJ databases">
        <authorList>
            <person name="Jaros S."/>
            <person name="Januszkiewicz K."/>
            <person name="Wedrychowicz H."/>
        </authorList>
    </citation>
    <scope>NUCLEOTIDE SEQUENCE [LARGE SCALE GENOMIC DNA]</scope>
    <source>
        <strain evidence="1 2">DSM 25660</strain>
    </source>
</reference>
<sequence>MNLAQNLTQHIANPQNIIIIDGATVNAAWVSSHTTYLASNVLPSPTVPSYYIVDLSLISNQFSVLSQWLTNHVANISFIDSYSFILLGHELNDTAYKTQINTAINQNDFYCIDGDSLTKMVADFEHTFYPNYLQVITDTNGIPKRLDLITNYSDENLCFSIPFFQALFLAMDGAMENLEEVKFYFTKVTNADDKSTVAFKVVYENLEGYYDYSGGQTFNILDLSKKPAASIK</sequence>
<evidence type="ECO:0000313" key="2">
    <source>
        <dbReference type="Proteomes" id="UP000184147"/>
    </source>
</evidence>
<dbReference type="EMBL" id="FQVQ01000015">
    <property type="protein sequence ID" value="SHF67684.1"/>
    <property type="molecule type" value="Genomic_DNA"/>
</dbReference>